<keyword evidence="3" id="KW-0238">DNA-binding</keyword>
<dbReference type="OrthoDB" id="9926565at2"/>
<evidence type="ECO:0000313" key="4">
    <source>
        <dbReference type="Proteomes" id="UP000199258"/>
    </source>
</evidence>
<name>A0A1G8L4T9_9MICC</name>
<dbReference type="InterPro" id="IPR036388">
    <property type="entry name" value="WH-like_DNA-bd_sf"/>
</dbReference>
<dbReference type="EMBL" id="FNDT01000013">
    <property type="protein sequence ID" value="SDI50714.1"/>
    <property type="molecule type" value="Genomic_DNA"/>
</dbReference>
<sequence length="169" mass="17624">MAAAQDNTAQSTPESGVDLPAPNLSPAASGMNDDAGAPVDTHSTRLMLTTAAHFVQQHLHSELAELGLTPLDLSVLSGLAEHPGAAVSDVAAQCLLSESTVERSLAELAQLGYVVAENGRHTISADGSRALTDARALEDELFAEKSTTLRMELSSLINRLRDGGVLDPK</sequence>
<dbReference type="InterPro" id="IPR036390">
    <property type="entry name" value="WH_DNA-bd_sf"/>
</dbReference>
<keyword evidence="4" id="KW-1185">Reference proteome</keyword>
<dbReference type="SUPFAM" id="SSF46785">
    <property type="entry name" value="Winged helix' DNA-binding domain"/>
    <property type="match status" value="1"/>
</dbReference>
<protein>
    <submittedName>
        <fullName evidence="3">DNA-binding transcriptional regulator, MarR family</fullName>
    </submittedName>
</protein>
<dbReference type="AlphaFoldDB" id="A0A1G8L4T9"/>
<dbReference type="Proteomes" id="UP000199258">
    <property type="component" value="Unassembled WGS sequence"/>
</dbReference>
<organism evidence="3 4">
    <name type="scientific">Arthrobacter subterraneus</name>
    <dbReference type="NCBI Taxonomy" id="335973"/>
    <lineage>
        <taxon>Bacteria</taxon>
        <taxon>Bacillati</taxon>
        <taxon>Actinomycetota</taxon>
        <taxon>Actinomycetes</taxon>
        <taxon>Micrococcales</taxon>
        <taxon>Micrococcaceae</taxon>
        <taxon>Arthrobacter</taxon>
    </lineage>
</organism>
<dbReference type="STRING" id="335973.SAMN04488693_1137"/>
<dbReference type="GO" id="GO:0003677">
    <property type="term" value="F:DNA binding"/>
    <property type="evidence" value="ECO:0007669"/>
    <property type="project" value="UniProtKB-KW"/>
</dbReference>
<gene>
    <name evidence="3" type="ORF">SAMN04488693_1137</name>
</gene>
<dbReference type="InterPro" id="IPR000835">
    <property type="entry name" value="HTH_MarR-typ"/>
</dbReference>
<feature type="domain" description="HTH marR-type" evidence="2">
    <location>
        <begin position="66"/>
        <end position="117"/>
    </location>
</feature>
<dbReference type="GO" id="GO:0003700">
    <property type="term" value="F:DNA-binding transcription factor activity"/>
    <property type="evidence" value="ECO:0007669"/>
    <property type="project" value="InterPro"/>
</dbReference>
<evidence type="ECO:0000256" key="1">
    <source>
        <dbReference type="SAM" id="MobiDB-lite"/>
    </source>
</evidence>
<dbReference type="RefSeq" id="WP_090587303.1">
    <property type="nucleotide sequence ID" value="NZ_FNDT01000013.1"/>
</dbReference>
<feature type="compositionally biased region" description="Polar residues" evidence="1">
    <location>
        <begin position="1"/>
        <end position="14"/>
    </location>
</feature>
<feature type="region of interest" description="Disordered" evidence="1">
    <location>
        <begin position="1"/>
        <end position="40"/>
    </location>
</feature>
<proteinExistence type="predicted"/>
<dbReference type="Gene3D" id="1.10.10.10">
    <property type="entry name" value="Winged helix-like DNA-binding domain superfamily/Winged helix DNA-binding domain"/>
    <property type="match status" value="1"/>
</dbReference>
<evidence type="ECO:0000313" key="3">
    <source>
        <dbReference type="EMBL" id="SDI50714.1"/>
    </source>
</evidence>
<reference evidence="3 4" key="1">
    <citation type="submission" date="2016-10" db="EMBL/GenBank/DDBJ databases">
        <authorList>
            <person name="de Groot N.N."/>
        </authorList>
    </citation>
    <scope>NUCLEOTIDE SEQUENCE [LARGE SCALE GENOMIC DNA]</scope>
    <source>
        <strain evidence="3 4">NP_1H</strain>
    </source>
</reference>
<accession>A0A1G8L4T9</accession>
<evidence type="ECO:0000259" key="2">
    <source>
        <dbReference type="Pfam" id="PF12802"/>
    </source>
</evidence>
<dbReference type="Pfam" id="PF12802">
    <property type="entry name" value="MarR_2"/>
    <property type="match status" value="1"/>
</dbReference>